<comment type="caution">
    <text evidence="1">The sequence shown here is derived from an EMBL/GenBank/DDBJ whole genome shotgun (WGS) entry which is preliminary data.</text>
</comment>
<evidence type="ECO:0000313" key="2">
    <source>
        <dbReference type="Proteomes" id="UP000777482"/>
    </source>
</evidence>
<dbReference type="EMBL" id="PUHQ01000024">
    <property type="protein sequence ID" value="KAG0662809.1"/>
    <property type="molecule type" value="Genomic_DNA"/>
</dbReference>
<protein>
    <submittedName>
        <fullName evidence="1">Uncharacterized protein</fullName>
    </submittedName>
</protein>
<reference evidence="1 2" key="1">
    <citation type="submission" date="2020-11" db="EMBL/GenBank/DDBJ databases">
        <title>Kefir isolates.</title>
        <authorList>
            <person name="Marcisauskas S."/>
            <person name="Kim Y."/>
            <person name="Blasche S."/>
        </authorList>
    </citation>
    <scope>NUCLEOTIDE SEQUENCE [LARGE SCALE GENOMIC DNA]</scope>
    <source>
        <strain evidence="1 2">KR</strain>
    </source>
</reference>
<evidence type="ECO:0000313" key="1">
    <source>
        <dbReference type="EMBL" id="KAG0662809.1"/>
    </source>
</evidence>
<keyword evidence="2" id="KW-1185">Reference proteome</keyword>
<dbReference type="Proteomes" id="UP000777482">
    <property type="component" value="Unassembled WGS sequence"/>
</dbReference>
<organism evidence="1 2">
    <name type="scientific">Rhodotorula mucilaginosa</name>
    <name type="common">Yeast</name>
    <name type="synonym">Rhodotorula rubra</name>
    <dbReference type="NCBI Taxonomy" id="5537"/>
    <lineage>
        <taxon>Eukaryota</taxon>
        <taxon>Fungi</taxon>
        <taxon>Dikarya</taxon>
        <taxon>Basidiomycota</taxon>
        <taxon>Pucciniomycotina</taxon>
        <taxon>Microbotryomycetes</taxon>
        <taxon>Sporidiobolales</taxon>
        <taxon>Sporidiobolaceae</taxon>
        <taxon>Rhodotorula</taxon>
    </lineage>
</organism>
<dbReference type="AlphaFoldDB" id="A0A9P6W3N5"/>
<accession>A0A9P6W3N5</accession>
<name>A0A9P6W3N5_RHOMI</name>
<gene>
    <name evidence="1" type="ORF">C6P46_003122</name>
</gene>
<proteinExistence type="predicted"/>
<sequence length="366" mass="42007">MSANVYVDHPAESGLLDTLVQAAVHKRAERRGFGSVPHLTEIKACWQATINLFWQEEDDRQVKDAIHEEQVVATSWHTQLQGVAQQFHAAGRKQQRWRAQIYEYWRVYLAFVRKRYEKLRDMITEGQIEQARRFVSRALSPDLSSRGGGVSCDDFAQFLRDRIRSETLYGHHREMTQPSPHSAPPTSDMNATNLDEAQSLLELLHSLIGEAVEWRRTIKYTNSRKPTPTEVEQKLSSTASLFRTRIAPSGDLEINTAVATEKEVVIAWLNELLRAANSDQLARLTDPQKRRQRQQQAQLFSYWRAYQSFVGLRLKAMRKMPVETARKFMLYIPFSWTLPTAFRFPRSAKNIATCLAADAATATKAE</sequence>